<gene>
    <name evidence="2" type="ORF">DFR56_11743</name>
</gene>
<feature type="transmembrane region" description="Helical" evidence="1">
    <location>
        <begin position="109"/>
        <end position="133"/>
    </location>
</feature>
<evidence type="ECO:0000313" key="2">
    <source>
        <dbReference type="EMBL" id="PXW82605.1"/>
    </source>
</evidence>
<dbReference type="Proteomes" id="UP000247978">
    <property type="component" value="Unassembled WGS sequence"/>
</dbReference>
<accession>A0A2V3VRF3</accession>
<keyword evidence="1" id="KW-0472">Membrane</keyword>
<name>A0A2V3VRF3_9BACI</name>
<keyword evidence="1" id="KW-0812">Transmembrane</keyword>
<organism evidence="2 3">
    <name type="scientific">Pseudogracilibacillus auburnensis</name>
    <dbReference type="NCBI Taxonomy" id="1494959"/>
    <lineage>
        <taxon>Bacteria</taxon>
        <taxon>Bacillati</taxon>
        <taxon>Bacillota</taxon>
        <taxon>Bacilli</taxon>
        <taxon>Bacillales</taxon>
        <taxon>Bacillaceae</taxon>
        <taxon>Pseudogracilibacillus</taxon>
    </lineage>
</organism>
<feature type="transmembrane region" description="Helical" evidence="1">
    <location>
        <begin position="20"/>
        <end position="38"/>
    </location>
</feature>
<protein>
    <recommendedName>
        <fullName evidence="4">Branched-chain amino acid ABC transporter substrate-binding protein</fullName>
    </recommendedName>
</protein>
<sequence>MLKKIKDERLMIKNLKIIRVAFLVQTIGISIILVKDFIDGKAVFGSPLFFVLIVTVLVLNVMSMPISLEYFEPKKKSVLNSYPKILFISALIGVGMTFLYLFLSPDRSVMEAIIAGGILSVCFLFSFSILYFIQKKRKQDLDE</sequence>
<dbReference type="RefSeq" id="WP_110396996.1">
    <property type="nucleotide sequence ID" value="NZ_JBHUHB010000001.1"/>
</dbReference>
<comment type="caution">
    <text evidence="2">The sequence shown here is derived from an EMBL/GenBank/DDBJ whole genome shotgun (WGS) entry which is preliminary data.</text>
</comment>
<feature type="transmembrane region" description="Helical" evidence="1">
    <location>
        <begin position="85"/>
        <end position="103"/>
    </location>
</feature>
<evidence type="ECO:0008006" key="4">
    <source>
        <dbReference type="Google" id="ProtNLM"/>
    </source>
</evidence>
<proteinExistence type="predicted"/>
<evidence type="ECO:0000256" key="1">
    <source>
        <dbReference type="SAM" id="Phobius"/>
    </source>
</evidence>
<keyword evidence="3" id="KW-1185">Reference proteome</keyword>
<keyword evidence="1" id="KW-1133">Transmembrane helix</keyword>
<feature type="transmembrane region" description="Helical" evidence="1">
    <location>
        <begin position="44"/>
        <end position="64"/>
    </location>
</feature>
<reference evidence="2 3" key="1">
    <citation type="submission" date="2018-05" db="EMBL/GenBank/DDBJ databases">
        <title>Genomic Encyclopedia of Type Strains, Phase IV (KMG-IV): sequencing the most valuable type-strain genomes for metagenomic binning, comparative biology and taxonomic classification.</title>
        <authorList>
            <person name="Goeker M."/>
        </authorList>
    </citation>
    <scope>NUCLEOTIDE SEQUENCE [LARGE SCALE GENOMIC DNA]</scope>
    <source>
        <strain evidence="2 3">DSM 28556</strain>
    </source>
</reference>
<dbReference type="EMBL" id="QJJQ01000017">
    <property type="protein sequence ID" value="PXW82605.1"/>
    <property type="molecule type" value="Genomic_DNA"/>
</dbReference>
<evidence type="ECO:0000313" key="3">
    <source>
        <dbReference type="Proteomes" id="UP000247978"/>
    </source>
</evidence>
<dbReference type="AlphaFoldDB" id="A0A2V3VRF3"/>
<dbReference type="OrthoDB" id="2300382at2"/>